<dbReference type="OrthoDB" id="7842083at2"/>
<reference evidence="1 2" key="1">
    <citation type="submission" date="2019-06" db="EMBL/GenBank/DDBJ databases">
        <title>Persicimonas caeni gen. nov., sp. nov., a predatory bacterium isolated from solar saltern.</title>
        <authorList>
            <person name="Wang S."/>
        </authorList>
    </citation>
    <scope>NUCLEOTIDE SEQUENCE [LARGE SCALE GENOMIC DNA]</scope>
    <source>
        <strain evidence="1 2">YN101</strain>
    </source>
</reference>
<dbReference type="Pfam" id="PF22014">
    <property type="entry name" value="DUF6932"/>
    <property type="match status" value="1"/>
</dbReference>
<gene>
    <name evidence="1" type="ORF">FIV42_08150</name>
</gene>
<evidence type="ECO:0000313" key="2">
    <source>
        <dbReference type="Proteomes" id="UP000315995"/>
    </source>
</evidence>
<evidence type="ECO:0000313" key="1">
    <source>
        <dbReference type="EMBL" id="QDG50700.1"/>
    </source>
</evidence>
<name>A0A4Y6PR24_PERCE</name>
<accession>A0A4Y6PR24</accession>
<dbReference type="InterPro" id="IPR053860">
    <property type="entry name" value="DUF6932"/>
</dbReference>
<keyword evidence="2" id="KW-1185">Reference proteome</keyword>
<sequence>MKTCKYDTFSEAIQASDGELPEFDGNGNLPPGDYRPTEGELRSRFAEWHTLSTRPEVYRVWRIRRRDLVGAGCPKDAALLVNGSFTTEKSHPEDVDFCVEVEVPGMDGSSLSSVKDIIDLLPGNKKDHKRIHAFPVYVLPEDHPMYQAVTVEGMRYWLKWFGRDRSSNPKGRVWATIGGHRDK</sequence>
<dbReference type="RefSeq" id="WP_141197192.1">
    <property type="nucleotide sequence ID" value="NZ_CP041186.1"/>
</dbReference>
<dbReference type="EMBL" id="CP041186">
    <property type="protein sequence ID" value="QDG50700.1"/>
    <property type="molecule type" value="Genomic_DNA"/>
</dbReference>
<dbReference type="AlphaFoldDB" id="A0A4Y6PR24"/>
<organism evidence="1 2">
    <name type="scientific">Persicimonas caeni</name>
    <dbReference type="NCBI Taxonomy" id="2292766"/>
    <lineage>
        <taxon>Bacteria</taxon>
        <taxon>Deltaproteobacteria</taxon>
        <taxon>Bradymonadales</taxon>
        <taxon>Bradymonadaceae</taxon>
        <taxon>Persicimonas</taxon>
    </lineage>
</organism>
<accession>A0A5B8Y2Q8</accession>
<proteinExistence type="predicted"/>
<dbReference type="Proteomes" id="UP000315995">
    <property type="component" value="Chromosome"/>
</dbReference>
<protein>
    <submittedName>
        <fullName evidence="1">Uncharacterized protein</fullName>
    </submittedName>
</protein>